<sequence>MIVVTAANGQLGTLVIEGLLRTVPANQIVAAVRTPEKASALAAKGVAVREADYSKPETLKPALKDATKVLLISGTEIGQRVPQHKAVIDAAKSAGVRLLAYTSLLHADTSTLQLATEHLETEKYLQASGIPFVLLRNGWYAENITAGVAPALEQGAFIGASKGGRFAAASRAEYAEAAVASLTGPGHENKAYELASDVAFTREELAAEVSKQTGKTIGYHDLPESDYEKILASVLPPSLAHIIADAEAKAANGELDDNSHTLSHLIGHKTATLAEIVAETLKAL</sequence>
<dbReference type="InterPro" id="IPR052718">
    <property type="entry name" value="NmrA-type_oxidoreductase"/>
</dbReference>
<dbReference type="EC" id="1.6.5.2" evidence="2"/>
<accession>A0ABW9KMU1</accession>
<organism evidence="2 3">
    <name type="scientific">Terriglobus aquaticus</name>
    <dbReference type="NCBI Taxonomy" id="940139"/>
    <lineage>
        <taxon>Bacteria</taxon>
        <taxon>Pseudomonadati</taxon>
        <taxon>Acidobacteriota</taxon>
        <taxon>Terriglobia</taxon>
        <taxon>Terriglobales</taxon>
        <taxon>Acidobacteriaceae</taxon>
        <taxon>Terriglobus</taxon>
    </lineage>
</organism>
<dbReference type="RefSeq" id="WP_263412272.1">
    <property type="nucleotide sequence ID" value="NZ_BAABBH010000001.1"/>
</dbReference>
<dbReference type="PANTHER" id="PTHR47129:SF1">
    <property type="entry name" value="NMRA-LIKE DOMAIN-CONTAINING PROTEIN"/>
    <property type="match status" value="1"/>
</dbReference>
<evidence type="ECO:0000259" key="1">
    <source>
        <dbReference type="Pfam" id="PF05368"/>
    </source>
</evidence>
<dbReference type="Proteomes" id="UP001634747">
    <property type="component" value="Unassembled WGS sequence"/>
</dbReference>
<dbReference type="CDD" id="cd05269">
    <property type="entry name" value="TMR_SDR_a"/>
    <property type="match status" value="1"/>
</dbReference>
<dbReference type="InterPro" id="IPR008030">
    <property type="entry name" value="NmrA-like"/>
</dbReference>
<evidence type="ECO:0000313" key="3">
    <source>
        <dbReference type="Proteomes" id="UP001634747"/>
    </source>
</evidence>
<gene>
    <name evidence="2" type="ORF">ACK2TP_10755</name>
</gene>
<dbReference type="EMBL" id="JBJYXY010000001">
    <property type="protein sequence ID" value="MFN2976241.1"/>
    <property type="molecule type" value="Genomic_DNA"/>
</dbReference>
<comment type="caution">
    <text evidence="2">The sequence shown here is derived from an EMBL/GenBank/DDBJ whole genome shotgun (WGS) entry which is preliminary data.</text>
</comment>
<reference evidence="2 3" key="1">
    <citation type="submission" date="2024-12" db="EMBL/GenBank/DDBJ databases">
        <authorList>
            <person name="Lee Y."/>
        </authorList>
    </citation>
    <scope>NUCLEOTIDE SEQUENCE [LARGE SCALE GENOMIC DNA]</scope>
    <source>
        <strain evidence="2 3">03SUJ4</strain>
    </source>
</reference>
<keyword evidence="3" id="KW-1185">Reference proteome</keyword>
<dbReference type="Gene3D" id="3.90.25.10">
    <property type="entry name" value="UDP-galactose 4-epimerase, domain 1"/>
    <property type="match status" value="1"/>
</dbReference>
<dbReference type="SUPFAM" id="SSF51735">
    <property type="entry name" value="NAD(P)-binding Rossmann-fold domains"/>
    <property type="match status" value="1"/>
</dbReference>
<evidence type="ECO:0000313" key="2">
    <source>
        <dbReference type="EMBL" id="MFN2976241.1"/>
    </source>
</evidence>
<protein>
    <submittedName>
        <fullName evidence="2">SDR family oxidoreductase</fullName>
        <ecNumber evidence="2">1.6.5.2</ecNumber>
    </submittedName>
</protein>
<dbReference type="Pfam" id="PF05368">
    <property type="entry name" value="NmrA"/>
    <property type="match status" value="1"/>
</dbReference>
<name>A0ABW9KMU1_9BACT</name>
<dbReference type="InterPro" id="IPR036291">
    <property type="entry name" value="NAD(P)-bd_dom_sf"/>
</dbReference>
<feature type="domain" description="NmrA-like" evidence="1">
    <location>
        <begin position="2"/>
        <end position="245"/>
    </location>
</feature>
<dbReference type="Gene3D" id="3.40.50.720">
    <property type="entry name" value="NAD(P)-binding Rossmann-like Domain"/>
    <property type="match status" value="1"/>
</dbReference>
<dbReference type="GO" id="GO:0003955">
    <property type="term" value="F:NAD(P)H dehydrogenase (quinone) activity"/>
    <property type="evidence" value="ECO:0007669"/>
    <property type="project" value="UniProtKB-EC"/>
</dbReference>
<proteinExistence type="predicted"/>
<keyword evidence="2" id="KW-0560">Oxidoreductase</keyword>
<dbReference type="PANTHER" id="PTHR47129">
    <property type="entry name" value="QUINONE OXIDOREDUCTASE 2"/>
    <property type="match status" value="1"/>
</dbReference>